<dbReference type="SUPFAM" id="SSF53098">
    <property type="entry name" value="Ribonuclease H-like"/>
    <property type="match status" value="1"/>
</dbReference>
<dbReference type="GO" id="GO:0003676">
    <property type="term" value="F:nucleic acid binding"/>
    <property type="evidence" value="ECO:0007669"/>
    <property type="project" value="InterPro"/>
</dbReference>
<feature type="region of interest" description="Disordered" evidence="3">
    <location>
        <begin position="184"/>
        <end position="223"/>
    </location>
</feature>
<evidence type="ECO:0000259" key="5">
    <source>
        <dbReference type="Pfam" id="PF13976"/>
    </source>
</evidence>
<protein>
    <submittedName>
        <fullName evidence="8">Retrovirus-related Pol polyprotein from transposon RE1</fullName>
    </submittedName>
</protein>
<dbReference type="InterPro" id="IPR012337">
    <property type="entry name" value="RNaseH-like_sf"/>
</dbReference>
<reference evidence="8 9" key="1">
    <citation type="journal article" date="2018" name="PLoS Genet.">
        <title>Population sequencing reveals clonal diversity and ancestral inbreeding in the grapevine cultivar Chardonnay.</title>
        <authorList>
            <person name="Roach M.J."/>
            <person name="Johnson D.L."/>
            <person name="Bohlmann J."/>
            <person name="van Vuuren H.J."/>
            <person name="Jones S.J."/>
            <person name="Pretorius I.S."/>
            <person name="Schmidt S.A."/>
            <person name="Borneman A.R."/>
        </authorList>
    </citation>
    <scope>NUCLEOTIDE SEQUENCE [LARGE SCALE GENOMIC DNA]</scope>
    <source>
        <strain evidence="9">cv. Chardonnay</strain>
        <tissue evidence="8">Leaf</tissue>
    </source>
</reference>
<feature type="domain" description="GAG-pre-integrase" evidence="5">
    <location>
        <begin position="381"/>
        <end position="436"/>
    </location>
</feature>
<dbReference type="Pfam" id="PF07727">
    <property type="entry name" value="RVT_2"/>
    <property type="match status" value="1"/>
</dbReference>
<dbReference type="GO" id="GO:0004190">
    <property type="term" value="F:aspartic-type endopeptidase activity"/>
    <property type="evidence" value="ECO:0007669"/>
    <property type="project" value="UniProtKB-KW"/>
</dbReference>
<comment type="caution">
    <text evidence="8">The sequence shown here is derived from an EMBL/GenBank/DDBJ whole genome shotgun (WGS) entry which is preliminary data.</text>
</comment>
<evidence type="ECO:0000259" key="6">
    <source>
        <dbReference type="Pfam" id="PF22936"/>
    </source>
</evidence>
<dbReference type="Pfam" id="PF25597">
    <property type="entry name" value="SH3_retrovirus"/>
    <property type="match status" value="1"/>
</dbReference>
<keyword evidence="2" id="KW-0064">Aspartyl protease</keyword>
<dbReference type="InterPro" id="IPR057670">
    <property type="entry name" value="SH3_retrovirus"/>
</dbReference>
<evidence type="ECO:0000256" key="2">
    <source>
        <dbReference type="ARBA" id="ARBA00022750"/>
    </source>
</evidence>
<dbReference type="PANTHER" id="PTHR10353:SF29">
    <property type="entry name" value="BETA-GLUCOSIDASE 11"/>
    <property type="match status" value="1"/>
</dbReference>
<sequence length="1375" mass="157400">MIVHLQALDVWEAIEEDYEISPLGANPTVGQMKNHKEKKTRKAKAKACLFSAVSPLILTRIMQLESAAEIWKHLREEYQGNERVRNMQVMNLIREFEMVRMKESQTIKDYAEQLLTIANKVTLLGKEFSDERVVQKFFVTLPEKYEATISSLKNTKDLSSITLVELLNALQALEQRRLMRQGSSVEGAFQVKTQTNEGNTRRRKNKKNNNKPSNNNNQKTGTYPPCPHCKKTNHPQQKCWWRLDVKCNKCGRATISATCFANGSTSESWLVDSGCTNHMTYDQDLFREIDRTAISKVRIGNGEYIPVKGKGTVAIESLIGLKLIYDVLFVPDIDQNLLSVGQLIEKGFKVCFEDKNCIIKDAKGREVFNIKMKGKSFALNMLEDEQIAAAQHENNTMLWHKRLGHFHHNVVLYMKKNQIVEGLPDLEEELPICIDHQLTAPYTPQQNGVVERKNRTIMEMTRCLLHEKELPKSFWAEAANTTVKRDKLDKKLEPGIFIGYSNTSKAYRIYLPQNSKIVVSRDVKILETEKWSWDEQNQQYIDEDVDELPVRARLVVKGYAQMFGIDFSETFAPVACLDTIRMLLALAAQRKWKIYQLDVKSAFFNDYLEEEIFVEQPEGFAIKGKEEKGYLLKKALYGLRQAPRAWYSRIDTHLLTLGFHKSLSEFTLYIKKIEEDILIVSLYVDDLLVTGSNAGFVNKFKAEMEQVFEMTDLGEMSYFLGMEVHQKQNEIFICQQKYAKEILKKFKMEECKPTSTPMNQKEKFCKEDGAEKVDEGLYRSMIGCLMYLTATRPDIMHAVSLLSRYMHCASEIHFQAAKRVIRYVKGTVDYGIKFSQVQSFNFHGFSDSDWAGCVDDMRSTSGYCFSFGKGVFSWSSRKQEVVAQSTAEVEYIAAVAAVNQALWLRKLLTDLDMKQEVSTKVFVDNQATISIANDPVFHDLSFYEKDLEFAAPKSRRSVESYALVAAEGKAEIVNHMQLKVEGATFKDGRTPSIWDTFTHAGNVHGDTGDIACGEYHKYKEDVKLMVDTGLDAYRFSISWSGIIPDGRGPVNPKGLAYYNNLINELINHGIQPLVTLFHIDLPQVLEDERDFTEYADVCFREFGDRVLYWTTVNEGNVVALGGFVDALVFGDYPDIVKKRAGTRIPVFTKQESKQVEGSFDFIGINHYNTLSIKNNPEKLKMDHRDFNADVGVDTISVLEKVFMFYKLTWMSQVMQGDSLPQQLPLRAWALQAVLEYFKQFYGNPPIYIHENDRGEVHWGQQIPISFHLESSSDSQTSYAMCHQEYIGSVLDAVRNGSNARGYFTWSFLDVLELLDGFRSSYGLYYVDLDDSDLERYPKLSAYWYSGFLKGRNITPDGAIDIKKNKIALSSDQYIQ</sequence>
<feature type="domain" description="Retroviral polymerase SH3-like" evidence="7">
    <location>
        <begin position="482"/>
        <end position="538"/>
    </location>
</feature>
<feature type="domain" description="Retrovirus-related Pol polyprotein from transposon TNT 1-94-like beta-barrel" evidence="6">
    <location>
        <begin position="269"/>
        <end position="348"/>
    </location>
</feature>
<dbReference type="InterPro" id="IPR013103">
    <property type="entry name" value="RVT_2"/>
</dbReference>
<dbReference type="InterPro" id="IPR036397">
    <property type="entry name" value="RNaseH_sf"/>
</dbReference>
<dbReference type="Gene3D" id="3.30.420.10">
    <property type="entry name" value="Ribonuclease H-like superfamily/Ribonuclease H"/>
    <property type="match status" value="1"/>
</dbReference>
<evidence type="ECO:0000313" key="9">
    <source>
        <dbReference type="Proteomes" id="UP000288805"/>
    </source>
</evidence>
<comment type="similarity">
    <text evidence="1">Belongs to the glycosyl hydrolase 1 family.</text>
</comment>
<evidence type="ECO:0000259" key="7">
    <source>
        <dbReference type="Pfam" id="PF25597"/>
    </source>
</evidence>
<dbReference type="InterPro" id="IPR001360">
    <property type="entry name" value="Glyco_hydro_1"/>
</dbReference>
<dbReference type="InterPro" id="IPR025724">
    <property type="entry name" value="GAG-pre-integrase_dom"/>
</dbReference>
<dbReference type="InterPro" id="IPR054722">
    <property type="entry name" value="PolX-like_BBD"/>
</dbReference>
<dbReference type="InterPro" id="IPR017853">
    <property type="entry name" value="GH"/>
</dbReference>
<dbReference type="PANTHER" id="PTHR10353">
    <property type="entry name" value="GLYCOSYL HYDROLASE"/>
    <property type="match status" value="1"/>
</dbReference>
<proteinExistence type="inferred from homology"/>
<evidence type="ECO:0000256" key="3">
    <source>
        <dbReference type="SAM" id="MobiDB-lite"/>
    </source>
</evidence>
<evidence type="ECO:0000256" key="1">
    <source>
        <dbReference type="ARBA" id="ARBA00010838"/>
    </source>
</evidence>
<dbReference type="Gene3D" id="3.20.20.80">
    <property type="entry name" value="Glycosidases"/>
    <property type="match status" value="2"/>
</dbReference>
<dbReference type="PRINTS" id="PR00131">
    <property type="entry name" value="GLHYDRLASE1"/>
</dbReference>
<dbReference type="InterPro" id="IPR043502">
    <property type="entry name" value="DNA/RNA_pol_sf"/>
</dbReference>
<dbReference type="GO" id="GO:0004553">
    <property type="term" value="F:hydrolase activity, hydrolyzing O-glycosyl compounds"/>
    <property type="evidence" value="ECO:0007669"/>
    <property type="project" value="InterPro"/>
</dbReference>
<dbReference type="CDD" id="cd09272">
    <property type="entry name" value="RNase_HI_RT_Ty1"/>
    <property type="match status" value="1"/>
</dbReference>
<feature type="compositionally biased region" description="Low complexity" evidence="3">
    <location>
        <begin position="210"/>
        <end position="220"/>
    </location>
</feature>
<dbReference type="SUPFAM" id="SSF51445">
    <property type="entry name" value="(Trans)glycosidases"/>
    <property type="match status" value="1"/>
</dbReference>
<gene>
    <name evidence="8" type="primary">RE1_2482</name>
    <name evidence="8" type="ORF">CK203_002933</name>
</gene>
<evidence type="ECO:0000313" key="8">
    <source>
        <dbReference type="EMBL" id="RVX20725.1"/>
    </source>
</evidence>
<accession>A0A438KHN4</accession>
<name>A0A438KHN4_VITVI</name>
<dbReference type="Pfam" id="PF14223">
    <property type="entry name" value="Retrotran_gag_2"/>
    <property type="match status" value="1"/>
</dbReference>
<organism evidence="8 9">
    <name type="scientific">Vitis vinifera</name>
    <name type="common">Grape</name>
    <dbReference type="NCBI Taxonomy" id="29760"/>
    <lineage>
        <taxon>Eukaryota</taxon>
        <taxon>Viridiplantae</taxon>
        <taxon>Streptophyta</taxon>
        <taxon>Embryophyta</taxon>
        <taxon>Tracheophyta</taxon>
        <taxon>Spermatophyta</taxon>
        <taxon>Magnoliopsida</taxon>
        <taxon>eudicotyledons</taxon>
        <taxon>Gunneridae</taxon>
        <taxon>Pentapetalae</taxon>
        <taxon>rosids</taxon>
        <taxon>Vitales</taxon>
        <taxon>Vitaceae</taxon>
        <taxon>Viteae</taxon>
        <taxon>Vitis</taxon>
    </lineage>
</organism>
<dbReference type="SUPFAM" id="SSF56672">
    <property type="entry name" value="DNA/RNA polymerases"/>
    <property type="match status" value="1"/>
</dbReference>
<dbReference type="GO" id="GO:0005975">
    <property type="term" value="P:carbohydrate metabolic process"/>
    <property type="evidence" value="ECO:0007669"/>
    <property type="project" value="InterPro"/>
</dbReference>
<dbReference type="Pfam" id="PF22936">
    <property type="entry name" value="Pol_BBD"/>
    <property type="match status" value="1"/>
</dbReference>
<feature type="domain" description="Reverse transcriptase Ty1/copia-type" evidence="4">
    <location>
        <begin position="543"/>
        <end position="759"/>
    </location>
</feature>
<dbReference type="Pfam" id="PF13976">
    <property type="entry name" value="gag_pre-integrs"/>
    <property type="match status" value="1"/>
</dbReference>
<evidence type="ECO:0000259" key="4">
    <source>
        <dbReference type="Pfam" id="PF07727"/>
    </source>
</evidence>
<dbReference type="EMBL" id="QGNW01000006">
    <property type="protein sequence ID" value="RVX20725.1"/>
    <property type="molecule type" value="Genomic_DNA"/>
</dbReference>
<keyword evidence="2" id="KW-0378">Hydrolase</keyword>
<dbReference type="Proteomes" id="UP000288805">
    <property type="component" value="Unassembled WGS sequence"/>
</dbReference>
<keyword evidence="2" id="KW-0645">Protease</keyword>
<dbReference type="Pfam" id="PF00232">
    <property type="entry name" value="Glyco_hydro_1"/>
    <property type="match status" value="1"/>
</dbReference>